<evidence type="ECO:0000256" key="2">
    <source>
        <dbReference type="SAM" id="Phobius"/>
    </source>
</evidence>
<keyword evidence="2" id="KW-0472">Membrane</keyword>
<proteinExistence type="predicted"/>
<dbReference type="Proteomes" id="UP000001940">
    <property type="component" value="Chromosome X"/>
</dbReference>
<dbReference type="Bgee" id="WBGene00019547">
    <property type="expression patterns" value="Expressed in adult organism and 1 other cell type or tissue"/>
</dbReference>
<dbReference type="RefSeq" id="NP_001041270.1">
    <property type="nucleotide sequence ID" value="NM_001047805.2"/>
</dbReference>
<dbReference type="AGR" id="WB:WBGene00019547"/>
<keyword evidence="2" id="KW-1133">Transmembrane helix</keyword>
<evidence type="ECO:0000313" key="4">
    <source>
        <dbReference type="Proteomes" id="UP000001940"/>
    </source>
</evidence>
<dbReference type="HOGENOM" id="CLU_042713_0_0_1"/>
<dbReference type="EMBL" id="BX284606">
    <property type="protein sequence ID" value="CCD69242.1"/>
    <property type="molecule type" value="Genomic_DNA"/>
</dbReference>
<dbReference type="OrthoDB" id="6612291at2759"/>
<evidence type="ECO:0000313" key="5">
    <source>
        <dbReference type="WormBase" id="K09C4.1b"/>
    </source>
</evidence>
<protein>
    <submittedName>
        <fullName evidence="3">MFS domain-containing protein</fullName>
    </submittedName>
</protein>
<dbReference type="AlphaFoldDB" id="Q2L6W3"/>
<reference evidence="3 4" key="1">
    <citation type="journal article" date="1998" name="Science">
        <title>Genome sequence of the nematode C. elegans: a platform for investigating biology.</title>
        <authorList>
            <consortium name="The C. elegans sequencing consortium"/>
            <person name="Sulson J.E."/>
            <person name="Waterston R."/>
        </authorList>
    </citation>
    <scope>NUCLEOTIDE SEQUENCE [LARGE SCALE GENOMIC DNA]</scope>
    <source>
        <strain evidence="3 4">Bristol N2</strain>
    </source>
</reference>
<evidence type="ECO:0000256" key="1">
    <source>
        <dbReference type="SAM" id="MobiDB-lite"/>
    </source>
</evidence>
<organism evidence="3 4">
    <name type="scientific">Caenorhabditis elegans</name>
    <dbReference type="NCBI Taxonomy" id="6239"/>
    <lineage>
        <taxon>Eukaryota</taxon>
        <taxon>Metazoa</taxon>
        <taxon>Ecdysozoa</taxon>
        <taxon>Nematoda</taxon>
        <taxon>Chromadorea</taxon>
        <taxon>Rhabditida</taxon>
        <taxon>Rhabditina</taxon>
        <taxon>Rhabditomorpha</taxon>
        <taxon>Rhabditoidea</taxon>
        <taxon>Rhabditidae</taxon>
        <taxon>Peloderinae</taxon>
        <taxon>Caenorhabditis</taxon>
    </lineage>
</organism>
<dbReference type="WormBase" id="K09C4.1b">
    <property type="protein sequence ID" value="CE39595"/>
    <property type="gene ID" value="WBGene00019547"/>
</dbReference>
<keyword evidence="4" id="KW-1185">Reference proteome</keyword>
<feature type="transmembrane region" description="Helical" evidence="2">
    <location>
        <begin position="22"/>
        <end position="43"/>
    </location>
</feature>
<name>Q2L6W3_CAEEL</name>
<sequence>MLFGSMAVNSPIVALYPIVNSIFPPIFFVPFVISQMIFGIYLYRHMPETRGRAVYDIIESLDRNVASRTASVTDENTPLFKDQTENRDGKWNSLLNTPRTRALTFEENSHSPN</sequence>
<dbReference type="GeneID" id="180621"/>
<dbReference type="CTD" id="180621"/>
<gene>
    <name evidence="3" type="ORF">CELE_K09C4.1</name>
    <name evidence="3 5" type="ORF">K09C4.1</name>
</gene>
<dbReference type="ExpressionAtlas" id="Q2L6W3">
    <property type="expression patterns" value="baseline and differential"/>
</dbReference>
<feature type="region of interest" description="Disordered" evidence="1">
    <location>
        <begin position="74"/>
        <end position="94"/>
    </location>
</feature>
<keyword evidence="2" id="KW-0812">Transmembrane</keyword>
<dbReference type="UCSC" id="K09C4.1a">
    <property type="organism name" value="c. elegans"/>
</dbReference>
<evidence type="ECO:0000313" key="3">
    <source>
        <dbReference type="EMBL" id="CCD69242.1"/>
    </source>
</evidence>
<dbReference type="SMR" id="Q2L6W3"/>
<accession>Q2L6W3</accession>